<dbReference type="RefSeq" id="WP_344793088.1">
    <property type="nucleotide sequence ID" value="NZ_BAABAU010000001.1"/>
</dbReference>
<reference evidence="3" key="1">
    <citation type="journal article" date="2019" name="Int. J. Syst. Evol. Microbiol.">
        <title>The Global Catalogue of Microorganisms (GCM) 10K type strain sequencing project: providing services to taxonomists for standard genome sequencing and annotation.</title>
        <authorList>
            <consortium name="The Broad Institute Genomics Platform"/>
            <consortium name="The Broad Institute Genome Sequencing Center for Infectious Disease"/>
            <person name="Wu L."/>
            <person name="Ma J."/>
        </authorList>
    </citation>
    <scope>NUCLEOTIDE SEQUENCE [LARGE SCALE GENOMIC DNA]</scope>
    <source>
        <strain evidence="3">JCM 17442</strain>
    </source>
</reference>
<protein>
    <submittedName>
        <fullName evidence="2">QsdR family transcriptional regulator</fullName>
    </submittedName>
</protein>
<feature type="domain" description="QsdR TetR regulatory C-terminal" evidence="1">
    <location>
        <begin position="102"/>
        <end position="211"/>
    </location>
</feature>
<accession>A0ABP8DX86</accession>
<name>A0ABP8DX86_9MICO</name>
<evidence type="ECO:0000313" key="3">
    <source>
        <dbReference type="Proteomes" id="UP001501594"/>
    </source>
</evidence>
<dbReference type="Proteomes" id="UP001501594">
    <property type="component" value="Unassembled WGS sequence"/>
</dbReference>
<dbReference type="SUPFAM" id="SSF48498">
    <property type="entry name" value="Tetracyclin repressor-like, C-terminal domain"/>
    <property type="match status" value="1"/>
</dbReference>
<evidence type="ECO:0000259" key="1">
    <source>
        <dbReference type="Pfam" id="PF18598"/>
    </source>
</evidence>
<dbReference type="Gene3D" id="1.10.357.10">
    <property type="entry name" value="Tetracycline Repressor, domain 2"/>
    <property type="match status" value="1"/>
</dbReference>
<dbReference type="Pfam" id="PF18598">
    <property type="entry name" value="TetR_C_36"/>
    <property type="match status" value="1"/>
</dbReference>
<dbReference type="InterPro" id="IPR036271">
    <property type="entry name" value="Tet_transcr_reg_TetR-rel_C_sf"/>
</dbReference>
<sequence length="213" mass="23767">MSTQTEAPVAWASVAVDRVPSELSRRLASGQHADTVRSFVLARRTFLAGERVDMNILAAQLHVDRTSLFRWLGNRDALISEVLWSLAEPTLTRIERSTTEVGGARITRVLGDFVATLIAAPYFQGFLKKEPARALRVLTTKDSQVQQRYIAVVEAMLAAEQDAGRMTFELSVHDLAYLLVRISESFTYADLITGERPSAERARAAFHYVLRDS</sequence>
<evidence type="ECO:0000313" key="2">
    <source>
        <dbReference type="EMBL" id="GAA4264491.1"/>
    </source>
</evidence>
<keyword evidence="3" id="KW-1185">Reference proteome</keyword>
<organism evidence="2 3">
    <name type="scientific">Frondihabitans peucedani</name>
    <dbReference type="NCBI Taxonomy" id="598626"/>
    <lineage>
        <taxon>Bacteria</taxon>
        <taxon>Bacillati</taxon>
        <taxon>Actinomycetota</taxon>
        <taxon>Actinomycetes</taxon>
        <taxon>Micrococcales</taxon>
        <taxon>Microbacteriaceae</taxon>
        <taxon>Frondihabitans</taxon>
    </lineage>
</organism>
<gene>
    <name evidence="2" type="ORF">GCM10022256_01030</name>
</gene>
<proteinExistence type="predicted"/>
<dbReference type="EMBL" id="BAABAU010000001">
    <property type="protein sequence ID" value="GAA4264491.1"/>
    <property type="molecule type" value="Genomic_DNA"/>
</dbReference>
<comment type="caution">
    <text evidence="2">The sequence shown here is derived from an EMBL/GenBank/DDBJ whole genome shotgun (WGS) entry which is preliminary data.</text>
</comment>
<dbReference type="InterPro" id="IPR041485">
    <property type="entry name" value="TetR_C_36"/>
</dbReference>